<evidence type="ECO:0000256" key="1">
    <source>
        <dbReference type="SAM" id="Phobius"/>
    </source>
</evidence>
<dbReference type="AlphaFoldDB" id="A0A853JFL2"/>
<keyword evidence="2" id="KW-0732">Signal</keyword>
<keyword evidence="4" id="KW-1185">Reference proteome</keyword>
<protein>
    <recommendedName>
        <fullName evidence="5">LPXTG cell wall anchor domain-containing protein</fullName>
    </recommendedName>
</protein>
<comment type="caution">
    <text evidence="3">The sequence shown here is derived from an EMBL/GenBank/DDBJ whole genome shotgun (WGS) entry which is preliminary data.</text>
</comment>
<organism evidence="3 4">
    <name type="scientific">Luteimonas salinisoli</name>
    <dbReference type="NCBI Taxonomy" id="2752307"/>
    <lineage>
        <taxon>Bacteria</taxon>
        <taxon>Pseudomonadati</taxon>
        <taxon>Pseudomonadota</taxon>
        <taxon>Gammaproteobacteria</taxon>
        <taxon>Lysobacterales</taxon>
        <taxon>Lysobacteraceae</taxon>
        <taxon>Luteimonas</taxon>
    </lineage>
</organism>
<keyword evidence="1" id="KW-0472">Membrane</keyword>
<evidence type="ECO:0000313" key="4">
    <source>
        <dbReference type="Proteomes" id="UP000578091"/>
    </source>
</evidence>
<evidence type="ECO:0000256" key="2">
    <source>
        <dbReference type="SAM" id="SignalP"/>
    </source>
</evidence>
<feature type="signal peptide" evidence="2">
    <location>
        <begin position="1"/>
        <end position="19"/>
    </location>
</feature>
<dbReference type="Pfam" id="PF07787">
    <property type="entry name" value="TMEM43"/>
    <property type="match status" value="1"/>
</dbReference>
<feature type="transmembrane region" description="Helical" evidence="1">
    <location>
        <begin position="204"/>
        <end position="221"/>
    </location>
</feature>
<reference evidence="3 4" key="1">
    <citation type="submission" date="2020-07" db="EMBL/GenBank/DDBJ databases">
        <title>Luteimonas sp. SJ-92.</title>
        <authorList>
            <person name="Huang X.-X."/>
            <person name="Xu L."/>
            <person name="Sun J.-Q."/>
        </authorList>
    </citation>
    <scope>NUCLEOTIDE SEQUENCE [LARGE SCALE GENOMIC DNA]</scope>
    <source>
        <strain evidence="3 4">SJ-92</strain>
    </source>
</reference>
<proteinExistence type="predicted"/>
<evidence type="ECO:0000313" key="3">
    <source>
        <dbReference type="EMBL" id="NZA28116.1"/>
    </source>
</evidence>
<dbReference type="InterPro" id="IPR012430">
    <property type="entry name" value="TMEM43_fam"/>
</dbReference>
<dbReference type="EMBL" id="JACCKA010000088">
    <property type="protein sequence ID" value="NZA28116.1"/>
    <property type="molecule type" value="Genomic_DNA"/>
</dbReference>
<gene>
    <name evidence="3" type="ORF">H0E84_17185</name>
</gene>
<evidence type="ECO:0008006" key="5">
    <source>
        <dbReference type="Google" id="ProtNLM"/>
    </source>
</evidence>
<sequence>MMRAWLLALAMAAAPAAVAQAPAAVPAPRGGEVLVDDEFGVGTQQFGLRREVEMAQWRRSAEGYALEWSDRPLDSREFPQQYRNPGEFPVATQQWERPVKMDDGRPLAPAALAELGEWRPLSPDLDALPGNLAATFRLQGDLLTTAADLAEPAPGDLRVRWFERVLPSLDGRLVLQDGVWIAAGAPDGPADAPPADGEGELRNYTPWLGGLLLLIAAILVARHRKRRRRTP</sequence>
<accession>A0A853JFL2</accession>
<keyword evidence="1" id="KW-1133">Transmembrane helix</keyword>
<dbReference type="RefSeq" id="WP_180679877.1">
    <property type="nucleotide sequence ID" value="NZ_JACCKA010000088.1"/>
</dbReference>
<name>A0A853JFL2_9GAMM</name>
<keyword evidence="1" id="KW-0812">Transmembrane</keyword>
<feature type="chain" id="PRO_5032887465" description="LPXTG cell wall anchor domain-containing protein" evidence="2">
    <location>
        <begin position="20"/>
        <end position="231"/>
    </location>
</feature>
<dbReference type="Proteomes" id="UP000578091">
    <property type="component" value="Unassembled WGS sequence"/>
</dbReference>